<organism evidence="3 4">
    <name type="scientific">Pleurostoma richardsiae</name>
    <dbReference type="NCBI Taxonomy" id="41990"/>
    <lineage>
        <taxon>Eukaryota</taxon>
        <taxon>Fungi</taxon>
        <taxon>Dikarya</taxon>
        <taxon>Ascomycota</taxon>
        <taxon>Pezizomycotina</taxon>
        <taxon>Sordariomycetes</taxon>
        <taxon>Sordariomycetidae</taxon>
        <taxon>Calosphaeriales</taxon>
        <taxon>Pleurostomataceae</taxon>
        <taxon>Pleurostoma</taxon>
    </lineage>
</organism>
<dbReference type="Gene3D" id="3.30.70.330">
    <property type="match status" value="1"/>
</dbReference>
<dbReference type="GO" id="GO:0010494">
    <property type="term" value="C:cytoplasmic stress granule"/>
    <property type="evidence" value="ECO:0007669"/>
    <property type="project" value="TreeGrafter"/>
</dbReference>
<sequence length="390" mass="43815">MASLDESMVTIEREYFETLIRRAQLNTDEPYAHPYKVSITKSEYNGLKDTAARYANLRNNLLRGGVGEDTIDLLSQDDASIQGDGTDVATAEGAETENGGVRLDTPTFKGTRAQARPFRNQDWADVDADVISDNESISVDGPLEGPNGHTQMDEPVQPPRFERDCQRTIQLGNLGEGVTHGDIANVVRGGQLLNIFLRTHERSATVSFLRSTDAWAFFDHARRHDLYIKNKRVEVRWSDRHFTLPGYVASKIRGGATRNLIVRRCDPRNTEESIREDLEHIHNLVIIKVEFIGGSCFISTNSVHNAMFARTCMMSRTKYKGSKIEWAADECAQSLERLPPPKPRKEVPPPKKTIITMANRFHLLNLDEDDGDEDEITSSFRAKRSVGITA</sequence>
<evidence type="ECO:0000313" key="4">
    <source>
        <dbReference type="Proteomes" id="UP001174694"/>
    </source>
</evidence>
<dbReference type="SUPFAM" id="SSF54928">
    <property type="entry name" value="RNA-binding domain, RBD"/>
    <property type="match status" value="1"/>
</dbReference>
<dbReference type="PANTHER" id="PTHR14089">
    <property type="entry name" value="PRE-MRNA-SPLICING FACTOR RBM22"/>
    <property type="match status" value="1"/>
</dbReference>
<evidence type="ECO:0000313" key="3">
    <source>
        <dbReference type="EMBL" id="KAJ9151894.1"/>
    </source>
</evidence>
<dbReference type="InterPro" id="IPR039171">
    <property type="entry name" value="Cwc2/Slt11"/>
</dbReference>
<keyword evidence="1" id="KW-0694">RNA-binding</keyword>
<reference evidence="3" key="1">
    <citation type="submission" date="2022-07" db="EMBL/GenBank/DDBJ databases">
        <title>Fungi with potential for degradation of polypropylene.</title>
        <authorList>
            <person name="Gostincar C."/>
        </authorList>
    </citation>
    <scope>NUCLEOTIDE SEQUENCE</scope>
    <source>
        <strain evidence="3">EXF-13308</strain>
    </source>
</reference>
<comment type="caution">
    <text evidence="3">The sequence shown here is derived from an EMBL/GenBank/DDBJ whole genome shotgun (WGS) entry which is preliminary data.</text>
</comment>
<evidence type="ECO:0008006" key="5">
    <source>
        <dbReference type="Google" id="ProtNLM"/>
    </source>
</evidence>
<feature type="region of interest" description="Disordered" evidence="2">
    <location>
        <begin position="77"/>
        <end position="107"/>
    </location>
</feature>
<gene>
    <name evidence="3" type="ORF">NKR23_g2813</name>
</gene>
<name>A0AA38VI08_9PEZI</name>
<dbReference type="PANTHER" id="PTHR14089:SF14">
    <property type="entry name" value="RRM DOMAIN-CONTAINING PROTEIN"/>
    <property type="match status" value="1"/>
</dbReference>
<accession>A0AA38VI08</accession>
<dbReference type="GO" id="GO:0003729">
    <property type="term" value="F:mRNA binding"/>
    <property type="evidence" value="ECO:0007669"/>
    <property type="project" value="TreeGrafter"/>
</dbReference>
<evidence type="ECO:0000256" key="2">
    <source>
        <dbReference type="SAM" id="MobiDB-lite"/>
    </source>
</evidence>
<dbReference type="Proteomes" id="UP001174694">
    <property type="component" value="Unassembled WGS sequence"/>
</dbReference>
<dbReference type="AlphaFoldDB" id="A0AA38VI08"/>
<dbReference type="InterPro" id="IPR012677">
    <property type="entry name" value="Nucleotide-bd_a/b_plait_sf"/>
</dbReference>
<keyword evidence="4" id="KW-1185">Reference proteome</keyword>
<dbReference type="EMBL" id="JANBVO010000005">
    <property type="protein sequence ID" value="KAJ9151894.1"/>
    <property type="molecule type" value="Genomic_DNA"/>
</dbReference>
<dbReference type="GO" id="GO:0000398">
    <property type="term" value="P:mRNA splicing, via spliceosome"/>
    <property type="evidence" value="ECO:0007669"/>
    <property type="project" value="TreeGrafter"/>
</dbReference>
<evidence type="ECO:0000256" key="1">
    <source>
        <dbReference type="ARBA" id="ARBA00022884"/>
    </source>
</evidence>
<dbReference type="CDD" id="cd12261">
    <property type="entry name" value="RRM1_3_MRN1"/>
    <property type="match status" value="1"/>
</dbReference>
<protein>
    <recommendedName>
        <fullName evidence="5">Negative regulator of differentiation 1</fullName>
    </recommendedName>
</protein>
<proteinExistence type="predicted"/>
<dbReference type="InterPro" id="IPR035979">
    <property type="entry name" value="RBD_domain_sf"/>
</dbReference>